<name>A0ABR1VT40_9PEZI</name>
<accession>A0ABR1VT40</accession>
<feature type="region of interest" description="Disordered" evidence="1">
    <location>
        <begin position="99"/>
        <end position="162"/>
    </location>
</feature>
<feature type="compositionally biased region" description="Low complexity" evidence="1">
    <location>
        <begin position="99"/>
        <end position="131"/>
    </location>
</feature>
<sequence length="230" mass="24398">MSPITAFQCAKDLGLWLGALVLIDACARPLFVARSSNIQTMYTTVLFTPSYSSPLYSGSDSAPSSSSTRPGPWSSEGGSCGGPSSCTCVSSWPTCRGWSSTGSGPGSASTSSPACHPAAPGPPARAQQAARVLVGREAVRRDEQEPVPAGRQRPPGEDALGGHVRENLAADQDRKQPRVVARLESHHDVLERNHGLERHHGGCKRRRVNDGDVLLEPTLTATGRRFYSVP</sequence>
<evidence type="ECO:0000313" key="3">
    <source>
        <dbReference type="Proteomes" id="UP001433268"/>
    </source>
</evidence>
<protein>
    <submittedName>
        <fullName evidence="2">Uncharacterized protein</fullName>
    </submittedName>
</protein>
<evidence type="ECO:0000256" key="1">
    <source>
        <dbReference type="SAM" id="MobiDB-lite"/>
    </source>
</evidence>
<dbReference type="EMBL" id="JAQQWN010000007">
    <property type="protein sequence ID" value="KAK8074431.1"/>
    <property type="molecule type" value="Genomic_DNA"/>
</dbReference>
<organism evidence="2 3">
    <name type="scientific">Apiospora hydei</name>
    <dbReference type="NCBI Taxonomy" id="1337664"/>
    <lineage>
        <taxon>Eukaryota</taxon>
        <taxon>Fungi</taxon>
        <taxon>Dikarya</taxon>
        <taxon>Ascomycota</taxon>
        <taxon>Pezizomycotina</taxon>
        <taxon>Sordariomycetes</taxon>
        <taxon>Xylariomycetidae</taxon>
        <taxon>Amphisphaeriales</taxon>
        <taxon>Apiosporaceae</taxon>
        <taxon>Apiospora</taxon>
    </lineage>
</organism>
<keyword evidence="3" id="KW-1185">Reference proteome</keyword>
<evidence type="ECO:0000313" key="2">
    <source>
        <dbReference type="EMBL" id="KAK8074431.1"/>
    </source>
</evidence>
<dbReference type="Proteomes" id="UP001433268">
    <property type="component" value="Unassembled WGS sequence"/>
</dbReference>
<dbReference type="GeneID" id="92046469"/>
<reference evidence="2 3" key="1">
    <citation type="submission" date="2023-01" db="EMBL/GenBank/DDBJ databases">
        <title>Analysis of 21 Apiospora genomes using comparative genomics revels a genus with tremendous synthesis potential of carbohydrate active enzymes and secondary metabolites.</title>
        <authorList>
            <person name="Sorensen T."/>
        </authorList>
    </citation>
    <scope>NUCLEOTIDE SEQUENCE [LARGE SCALE GENOMIC DNA]</scope>
    <source>
        <strain evidence="2 3">CBS 114990</strain>
    </source>
</reference>
<dbReference type="RefSeq" id="XP_066665371.1">
    <property type="nucleotide sequence ID" value="XM_066813409.1"/>
</dbReference>
<comment type="caution">
    <text evidence="2">The sequence shown here is derived from an EMBL/GenBank/DDBJ whole genome shotgun (WGS) entry which is preliminary data.</text>
</comment>
<gene>
    <name evidence="2" type="ORF">PG997_009094</name>
</gene>
<proteinExistence type="predicted"/>
<feature type="region of interest" description="Disordered" evidence="1">
    <location>
        <begin position="55"/>
        <end position="84"/>
    </location>
</feature>